<proteinExistence type="inferred from homology"/>
<name>A0AA38FG22_TAXCH</name>
<dbReference type="CDD" id="cd06222">
    <property type="entry name" value="RNase_H_like"/>
    <property type="match status" value="1"/>
</dbReference>
<dbReference type="Pfam" id="PF13456">
    <property type="entry name" value="RVT_3"/>
    <property type="match status" value="1"/>
</dbReference>
<evidence type="ECO:0000313" key="4">
    <source>
        <dbReference type="Proteomes" id="UP000824469"/>
    </source>
</evidence>
<keyword evidence="4" id="KW-1185">Reference proteome</keyword>
<dbReference type="GO" id="GO:0004523">
    <property type="term" value="F:RNA-DNA hybrid ribonuclease activity"/>
    <property type="evidence" value="ECO:0007669"/>
    <property type="project" value="InterPro"/>
</dbReference>
<evidence type="ECO:0000256" key="1">
    <source>
        <dbReference type="ARBA" id="ARBA00010954"/>
    </source>
</evidence>
<dbReference type="InterPro" id="IPR002156">
    <property type="entry name" value="RNaseH_domain"/>
</dbReference>
<feature type="non-terminal residue" evidence="3">
    <location>
        <position position="1"/>
    </location>
</feature>
<comment type="similarity">
    <text evidence="1">Belongs to the TCP11 family.</text>
</comment>
<dbReference type="Proteomes" id="UP000824469">
    <property type="component" value="Unassembled WGS sequence"/>
</dbReference>
<dbReference type="InterPro" id="IPR044730">
    <property type="entry name" value="RNase_H-like_dom_plant"/>
</dbReference>
<dbReference type="AlphaFoldDB" id="A0AA38FG22"/>
<protein>
    <recommendedName>
        <fullName evidence="2">RNase H type-1 domain-containing protein</fullName>
    </recommendedName>
</protein>
<reference evidence="3 4" key="1">
    <citation type="journal article" date="2021" name="Nat. Plants">
        <title>The Taxus genome provides insights into paclitaxel biosynthesis.</title>
        <authorList>
            <person name="Xiong X."/>
            <person name="Gou J."/>
            <person name="Liao Q."/>
            <person name="Li Y."/>
            <person name="Zhou Q."/>
            <person name="Bi G."/>
            <person name="Li C."/>
            <person name="Du R."/>
            <person name="Wang X."/>
            <person name="Sun T."/>
            <person name="Guo L."/>
            <person name="Liang H."/>
            <person name="Lu P."/>
            <person name="Wu Y."/>
            <person name="Zhang Z."/>
            <person name="Ro D.K."/>
            <person name="Shang Y."/>
            <person name="Huang S."/>
            <person name="Yan J."/>
        </authorList>
    </citation>
    <scope>NUCLEOTIDE SEQUENCE [LARGE SCALE GENOMIC DNA]</scope>
    <source>
        <strain evidence="3">Ta-2019</strain>
    </source>
</reference>
<gene>
    <name evidence="3" type="ORF">KI387_011895</name>
</gene>
<organism evidence="3 4">
    <name type="scientific">Taxus chinensis</name>
    <name type="common">Chinese yew</name>
    <name type="synonym">Taxus wallichiana var. chinensis</name>
    <dbReference type="NCBI Taxonomy" id="29808"/>
    <lineage>
        <taxon>Eukaryota</taxon>
        <taxon>Viridiplantae</taxon>
        <taxon>Streptophyta</taxon>
        <taxon>Embryophyta</taxon>
        <taxon>Tracheophyta</taxon>
        <taxon>Spermatophyta</taxon>
        <taxon>Pinopsida</taxon>
        <taxon>Pinidae</taxon>
        <taxon>Conifers II</taxon>
        <taxon>Cupressales</taxon>
        <taxon>Taxaceae</taxon>
        <taxon>Taxus</taxon>
    </lineage>
</organism>
<dbReference type="InterPro" id="IPR012337">
    <property type="entry name" value="RNaseH-like_sf"/>
</dbReference>
<dbReference type="InterPro" id="IPR008862">
    <property type="entry name" value="Tcp11"/>
</dbReference>
<dbReference type="OMA" id="AGVEYMQ"/>
<dbReference type="PANTHER" id="PTHR12832:SF11">
    <property type="entry name" value="LD23868P"/>
    <property type="match status" value="1"/>
</dbReference>
<evidence type="ECO:0000313" key="3">
    <source>
        <dbReference type="EMBL" id="KAH9300312.1"/>
    </source>
</evidence>
<dbReference type="GO" id="GO:0007165">
    <property type="term" value="P:signal transduction"/>
    <property type="evidence" value="ECO:0007669"/>
    <property type="project" value="TreeGrafter"/>
</dbReference>
<accession>A0AA38FG22</accession>
<feature type="domain" description="RNase H type-1" evidence="2">
    <location>
        <begin position="2"/>
        <end position="88"/>
    </location>
</feature>
<dbReference type="InterPro" id="IPR036397">
    <property type="entry name" value="RNaseH_sf"/>
</dbReference>
<dbReference type="SUPFAM" id="SSF53098">
    <property type="entry name" value="Ribonuclease H-like"/>
    <property type="match status" value="1"/>
</dbReference>
<dbReference type="Pfam" id="PF05794">
    <property type="entry name" value="Tcp11"/>
    <property type="match status" value="1"/>
</dbReference>
<sequence length="550" mass="60839">MGGIGRTSEGEVSFVFAEKLGVTTNNVAELKAVFRGMQEALKSGWSKLYIESDSKIIVKMLRDPNARQSPNWQITREIRRIKRLQEKFQTALDEETPQNAVLFVNDNVETKKMADPPADIQSQATITKEIASPQPSHFSNGLMDTPVSPLFEKPSKVACLLPAKRPEVGMPSKPLANTEVTHKETQEAKTMSDDDKGYLNERLVNELLHDTDGTFPETLLSRNINSGKLAEIQDQIKSTMEKAFWDGVVEGLARNPPDYTRVVGLVKEVRDELDALVPQSWKQELHESIDVELFSQIMESGVQDVDYLAKLLDYALALVLSLGAPARDIDTKAAHKKLLQELSGIVAGMGEKSNLSFAYALVKGLRFILEQIQVLKQDISVSRIRTLAPLIQGPSGVEYMQNIFTKHYGPPSRATSVLPQTVLWLAEVRESIERERNDFNDLVEVFKSSQSNLPSSQTTDLPVVSTLRTGSSLASSTMFSSGTSTSCAGDIRTDVEWTSMGTLVRLGLLQIACRPVAANEENTPETLKLNIGRLRNTQNDVQRIIVIATG</sequence>
<evidence type="ECO:0000259" key="2">
    <source>
        <dbReference type="Pfam" id="PF13456"/>
    </source>
</evidence>
<dbReference type="Gene3D" id="3.30.420.10">
    <property type="entry name" value="Ribonuclease H-like superfamily/Ribonuclease H"/>
    <property type="match status" value="1"/>
</dbReference>
<dbReference type="PANTHER" id="PTHR12832">
    <property type="entry name" value="TESTIS-SPECIFIC PROTEIN PBS13 T-COMPLEX 11"/>
    <property type="match status" value="1"/>
</dbReference>
<dbReference type="EMBL" id="JAHRHJ020000009">
    <property type="protein sequence ID" value="KAH9300312.1"/>
    <property type="molecule type" value="Genomic_DNA"/>
</dbReference>
<comment type="caution">
    <text evidence="3">The sequence shown here is derived from an EMBL/GenBank/DDBJ whole genome shotgun (WGS) entry which is preliminary data.</text>
</comment>
<dbReference type="GO" id="GO:0003676">
    <property type="term" value="F:nucleic acid binding"/>
    <property type="evidence" value="ECO:0007669"/>
    <property type="project" value="InterPro"/>
</dbReference>